<feature type="transmembrane region" description="Helical" evidence="1">
    <location>
        <begin position="781"/>
        <end position="803"/>
    </location>
</feature>
<reference evidence="3" key="2">
    <citation type="journal article" date="2014" name="Genome Announc.">
        <title>Complete Genome Sequence of Mycoplasma californicum Strain HAZ160_1 from Bovine Mastitic Milk in Japan.</title>
        <authorList>
            <person name="Hata E."/>
            <person name="Murakami K."/>
        </authorList>
    </citation>
    <scope>NUCLEOTIDE SEQUENCE</scope>
    <source>
        <strain evidence="3">HAZ160_1</strain>
    </source>
</reference>
<keyword evidence="1" id="KW-1133">Transmembrane helix</keyword>
<dbReference type="KEGG" id="mcm:MCAL160_0508"/>
<keyword evidence="1" id="KW-0472">Membrane</keyword>
<protein>
    <recommendedName>
        <fullName evidence="2">DUF2779 domain-containing protein</fullName>
    </recommendedName>
</protein>
<dbReference type="NCBIfam" id="NF045869">
    <property type="entry name" value="UU173_fam"/>
    <property type="match status" value="1"/>
</dbReference>
<accession>A0AAT9F850</accession>
<evidence type="ECO:0000256" key="1">
    <source>
        <dbReference type="SAM" id="Phobius"/>
    </source>
</evidence>
<dbReference type="InterPro" id="IPR021301">
    <property type="entry name" value="DUF2779"/>
</dbReference>
<dbReference type="Pfam" id="PF11074">
    <property type="entry name" value="DUF2779"/>
    <property type="match status" value="1"/>
</dbReference>
<organism evidence="3">
    <name type="scientific">Mycoplasmopsis californica HAZ160_1</name>
    <dbReference type="NCBI Taxonomy" id="1397850"/>
    <lineage>
        <taxon>Bacteria</taxon>
        <taxon>Bacillati</taxon>
        <taxon>Mycoplasmatota</taxon>
        <taxon>Mycoplasmoidales</taxon>
        <taxon>Metamycoplasmataceae</taxon>
        <taxon>Mycoplasmopsis</taxon>
    </lineage>
</organism>
<dbReference type="AlphaFoldDB" id="A0AAT9F850"/>
<sequence>MVWVRFLTLFGMHKSLNIYNVAMKMNDLPYSTNGNKEGKLMQISSLKKLNKNNVHLITFKHFQIASTSQPYFIWAPRNINGELINLAPTDINGFELYKKENTQIDTNNAELNPDSEFSAILDTDEDNVGDENDIHNEYFNKQFQQFLNSNWDYASENQSLFAQAYKQCVDFLIKKLNLSLENIYFNSRIRPLEQLHLAVEDFQNFINNKTQSLIIDPIFTYLISPENESDYVVKATAFAYDKNSKILYINKFKDSTSLSDYLQTNFIYNTATKMGVEIKDIQFVLVDPDESKHKKGHVPFIISRSAFSANTKSSVNRNKDYRKLKDPNEVRIVGMKNSGVAIQYGICDGVQTTIMNAMIERKVWGNPRSKTIADLVKKLDTGDPKPSIEISTKFEFEPYEQIIEKIINASKVEIPTYSKFNPDLKQYQLDMDLDNSPWGKNPDLKRIAFLHMGEQYAFSTGNSGTANSLKKLDINFINKQRSIVENLYSFPNFFTDKALELISPLMSKDTKIVWYDYEGLSSIVPIFDGLKSYNQIAHQVSIIVTQNGSIVYEEDILHDPKTVSLIDLVKVILAVYQQKADYYVVFNKGYENTRNLEVRDQVLKHYQQNDTEFIAEMRALGIESLLDFESIVLYINENTIDLMDFFTKDSDTTNQAFYSVDYVKHSEYHNPSFNLSIHDFKGNKANYQEECDKFRRQIFKKNIKAVKIIELLGYTSIKKLEKLITKNNYKYDYEIKEYAGLEVKNGSMALEIAINRFAGYIGEHEWAHKSLKLKEYCHNDVVAMIVVYEFLLGFIASVFPNIYDFKNKLAKGQILKVDFDTKKLTT</sequence>
<dbReference type="EMBL" id="AP013353">
    <property type="protein sequence ID" value="BAP01059.1"/>
    <property type="molecule type" value="Genomic_DNA"/>
</dbReference>
<evidence type="ECO:0000259" key="2">
    <source>
        <dbReference type="Pfam" id="PF11074"/>
    </source>
</evidence>
<proteinExistence type="predicted"/>
<reference evidence="3" key="3">
    <citation type="journal article" date="2019" name="Vet. Microbiol.">
        <title>Mutations associated with change of susceptibility to lincosamides and/or macrolides in field and laboratory-derived Mycoplasma californicum strains in Japan, and development of a rapid detection method for these mutations.</title>
        <authorList>
            <person name="Hata E."/>
            <person name="Nagai K."/>
            <person name="Murakami K."/>
        </authorList>
    </citation>
    <scope>NUCLEOTIDE SEQUENCE</scope>
    <source>
        <strain evidence="3">HAZ160_1</strain>
    </source>
</reference>
<keyword evidence="1" id="KW-0812">Transmembrane</keyword>
<name>A0AAT9F850_9BACT</name>
<gene>
    <name evidence="3" type="ORF">MCAL160_0508</name>
</gene>
<evidence type="ECO:0000313" key="3">
    <source>
        <dbReference type="EMBL" id="BAP01059.1"/>
    </source>
</evidence>
<reference evidence="3" key="4">
    <citation type="submission" date="2024-06" db="EMBL/GenBank/DDBJ databases">
        <authorList>
            <consortium name="Mycoplasma californicum genome sequencing consortium"/>
            <person name="Hata E."/>
            <person name="Tanaka K."/>
            <person name="Tamamura Y."/>
        </authorList>
    </citation>
    <scope>NUCLEOTIDE SEQUENCE</scope>
    <source>
        <strain evidence="3">HAZ160_1</strain>
    </source>
</reference>
<feature type="domain" description="DUF2779" evidence="2">
    <location>
        <begin position="513"/>
        <end position="649"/>
    </location>
</feature>
<reference evidence="3" key="1">
    <citation type="journal article" date="2014" name="Appl. Environ. Microbiol.">
        <title>Molecular Epidemiology of Cases of Mycoplasma californicum Infection in Japan.</title>
        <authorList>
            <person name="Hata E."/>
            <person name="Suzuki K."/>
            <person name="Hanyu H."/>
            <person name="Itoh M."/>
            <person name="Higuchi H."/>
            <person name="Kobayashi H."/>
        </authorList>
    </citation>
    <scope>NUCLEOTIDE SEQUENCE</scope>
    <source>
        <strain evidence="3">HAZ160_1</strain>
    </source>
</reference>